<dbReference type="STRING" id="743788.S8DP98"/>
<dbReference type="SUPFAM" id="SSF51905">
    <property type="entry name" value="FAD/NAD(P)-binding domain"/>
    <property type="match status" value="1"/>
</dbReference>
<proteinExistence type="inferred from homology"/>
<gene>
    <name evidence="2" type="ORF">FOMPIDRAFT_146938</name>
</gene>
<dbReference type="Pfam" id="PF13450">
    <property type="entry name" value="NAD_binding_8"/>
    <property type="match status" value="1"/>
</dbReference>
<dbReference type="eggNOG" id="KOG1399">
    <property type="taxonomic scope" value="Eukaryota"/>
</dbReference>
<keyword evidence="3" id="KW-1185">Reference proteome</keyword>
<reference evidence="2 3" key="1">
    <citation type="journal article" date="2012" name="Science">
        <title>The Paleozoic origin of enzymatic lignin decomposition reconstructed from 31 fungal genomes.</title>
        <authorList>
            <person name="Floudas D."/>
            <person name="Binder M."/>
            <person name="Riley R."/>
            <person name="Barry K."/>
            <person name="Blanchette R.A."/>
            <person name="Henrissat B."/>
            <person name="Martinez A.T."/>
            <person name="Otillar R."/>
            <person name="Spatafora J.W."/>
            <person name="Yadav J.S."/>
            <person name="Aerts A."/>
            <person name="Benoit I."/>
            <person name="Boyd A."/>
            <person name="Carlson A."/>
            <person name="Copeland A."/>
            <person name="Coutinho P.M."/>
            <person name="de Vries R.P."/>
            <person name="Ferreira P."/>
            <person name="Findley K."/>
            <person name="Foster B."/>
            <person name="Gaskell J."/>
            <person name="Glotzer D."/>
            <person name="Gorecki P."/>
            <person name="Heitman J."/>
            <person name="Hesse C."/>
            <person name="Hori C."/>
            <person name="Igarashi K."/>
            <person name="Jurgens J.A."/>
            <person name="Kallen N."/>
            <person name="Kersten P."/>
            <person name="Kohler A."/>
            <person name="Kuees U."/>
            <person name="Kumar T.K.A."/>
            <person name="Kuo A."/>
            <person name="LaButti K."/>
            <person name="Larrondo L.F."/>
            <person name="Lindquist E."/>
            <person name="Ling A."/>
            <person name="Lombard V."/>
            <person name="Lucas S."/>
            <person name="Lundell T."/>
            <person name="Martin R."/>
            <person name="McLaughlin D.J."/>
            <person name="Morgenstern I."/>
            <person name="Morin E."/>
            <person name="Murat C."/>
            <person name="Nagy L.G."/>
            <person name="Nolan M."/>
            <person name="Ohm R.A."/>
            <person name="Patyshakuliyeva A."/>
            <person name="Rokas A."/>
            <person name="Ruiz-Duenas F.J."/>
            <person name="Sabat G."/>
            <person name="Salamov A."/>
            <person name="Samejima M."/>
            <person name="Schmutz J."/>
            <person name="Slot J.C."/>
            <person name="St John F."/>
            <person name="Stenlid J."/>
            <person name="Sun H."/>
            <person name="Sun S."/>
            <person name="Syed K."/>
            <person name="Tsang A."/>
            <person name="Wiebenga A."/>
            <person name="Young D."/>
            <person name="Pisabarro A."/>
            <person name="Eastwood D.C."/>
            <person name="Martin F."/>
            <person name="Cullen D."/>
            <person name="Grigoriev I.V."/>
            <person name="Hibbett D.S."/>
        </authorList>
    </citation>
    <scope>NUCLEOTIDE SEQUENCE</scope>
    <source>
        <strain evidence="3">FP-58527</strain>
    </source>
</reference>
<organism evidence="2 3">
    <name type="scientific">Fomitopsis schrenkii</name>
    <name type="common">Brown rot fungus</name>
    <dbReference type="NCBI Taxonomy" id="2126942"/>
    <lineage>
        <taxon>Eukaryota</taxon>
        <taxon>Fungi</taxon>
        <taxon>Dikarya</taxon>
        <taxon>Basidiomycota</taxon>
        <taxon>Agaricomycotina</taxon>
        <taxon>Agaricomycetes</taxon>
        <taxon>Polyporales</taxon>
        <taxon>Fomitopsis</taxon>
    </lineage>
</organism>
<dbReference type="PANTHER" id="PTHR42877:SF7">
    <property type="entry name" value="FLAVIN-BINDING MONOOXYGENASE-RELATED"/>
    <property type="match status" value="1"/>
</dbReference>
<sequence length="652" mass="73976">MGDQPQQHLRFDLGGFAIDEYRPIKVICVGAGFTGILAGIRFPQKVPNVDLTIYERNNGIGGTWFTNRFPGLACDILSHCYQLSFESKTDWSSFYAPGPEILAYLQSVVDKYKLMPYIKLQHEVLDARYDEPTAKWHVRIRRRSGTDAQGAPTFDEDFTDTADVFITGLGIFSKWSWPDIEGLKDFGGKLLHSADFGEENQHWRDIVKGWKDKKVGVIGIGSTAIQIVPALQPHVGKVSNYVRGKAWICPPFASSKLAELVKRDPDAENYVFTDEDKKKFNVPSYYKAFRTELQADVNSLDKAILAGTDWQAQRRVEVEAHMRKKLAKKPWIADQIIPDYGVACRRLTPGPGYLEALCEDNVDFVSTPIKRVTKDGIETVDGNTQELDILICATGYDYAFQLGIPIYGRSGISLQDKWTPHPKSYMAVCVDGFPNYFLTMGPNSCVSSGSQLTIIERQVDYMVEVVKKLQRERLKSIEVKPEAVKAFDDYIENYFPKTVFTQGCRSWYKRGSEDGRVVALWPGSTLHTIRALQYPHWEDFDYERVDDVDNCLYWFGNGQTYNEQNMTGDRAWYLSDEFVDYPPGMCPACLTGSNVKCHFSPRMITDSSICVTSPMYTYPFVLTAVQQLDINRFDCLGHFAPHSINQVVPVRQ</sequence>
<dbReference type="HOGENOM" id="CLU_006937_6_1_1"/>
<name>S8DP98_FOMSC</name>
<dbReference type="InterPro" id="IPR051209">
    <property type="entry name" value="FAD-bind_Monooxygenase_sf"/>
</dbReference>
<dbReference type="InterPro" id="IPR036188">
    <property type="entry name" value="FAD/NAD-bd_sf"/>
</dbReference>
<evidence type="ECO:0000313" key="2">
    <source>
        <dbReference type="EMBL" id="EPS94462.1"/>
    </source>
</evidence>
<protein>
    <submittedName>
        <fullName evidence="2">FAD/NAD-binding domain-containing protein</fullName>
    </submittedName>
</protein>
<dbReference type="Proteomes" id="UP000015241">
    <property type="component" value="Unassembled WGS sequence"/>
</dbReference>
<dbReference type="Gene3D" id="3.50.50.60">
    <property type="entry name" value="FAD/NAD(P)-binding domain"/>
    <property type="match status" value="2"/>
</dbReference>
<evidence type="ECO:0000256" key="1">
    <source>
        <dbReference type="ARBA" id="ARBA00010139"/>
    </source>
</evidence>
<accession>S8DP98</accession>
<dbReference type="EMBL" id="KE504232">
    <property type="protein sequence ID" value="EPS94462.1"/>
    <property type="molecule type" value="Genomic_DNA"/>
</dbReference>
<dbReference type="AlphaFoldDB" id="S8DP98"/>
<dbReference type="PANTHER" id="PTHR42877">
    <property type="entry name" value="L-ORNITHINE N(5)-MONOOXYGENASE-RELATED"/>
    <property type="match status" value="1"/>
</dbReference>
<dbReference type="InParanoid" id="S8DP98"/>
<dbReference type="OrthoDB" id="74360at2759"/>
<comment type="similarity">
    <text evidence="1">Belongs to the FAD-binding monooxygenase family.</text>
</comment>
<evidence type="ECO:0000313" key="3">
    <source>
        <dbReference type="Proteomes" id="UP000015241"/>
    </source>
</evidence>